<dbReference type="EMBL" id="JAUSZV010000004">
    <property type="protein sequence ID" value="MDQ0904688.1"/>
    <property type="molecule type" value="Genomic_DNA"/>
</dbReference>
<protein>
    <submittedName>
        <fullName evidence="1">Uncharacterized protein</fullName>
    </submittedName>
</protein>
<evidence type="ECO:0000313" key="2">
    <source>
        <dbReference type="Proteomes" id="UP001234216"/>
    </source>
</evidence>
<gene>
    <name evidence="1" type="ORF">QFZ22_000673</name>
</gene>
<accession>A0AAW8F7C8</accession>
<organism evidence="1 2">
    <name type="scientific">Streptomyces canus</name>
    <dbReference type="NCBI Taxonomy" id="58343"/>
    <lineage>
        <taxon>Bacteria</taxon>
        <taxon>Bacillati</taxon>
        <taxon>Actinomycetota</taxon>
        <taxon>Actinomycetes</taxon>
        <taxon>Kitasatosporales</taxon>
        <taxon>Streptomycetaceae</taxon>
        <taxon>Streptomyces</taxon>
        <taxon>Streptomyces aurantiacus group</taxon>
    </lineage>
</organism>
<comment type="caution">
    <text evidence="1">The sequence shown here is derived from an EMBL/GenBank/DDBJ whole genome shotgun (WGS) entry which is preliminary data.</text>
</comment>
<sequence length="234" mass="25040">MARRTEYDESQAAGRLRGPIASFRWARHTGLVPAPDASSYKWSRATVEAMDADTIRASLPHEPISAAAAADRIARALGTPNVPDEPPVVSAFAVRRLIACGLLTDLTANPEAVLINPDQVTAVCGIEGLAQRLAAEAPLGPDQAAARLGVRRVDFDYMRDLLWVRPAERREVRFGTSRAGAVMVPMFTTASIDALPGAHPEVDWEQLRSVGKGQRSPLAVLVRAMAADAGQLTA</sequence>
<name>A0AAW8F7C8_9ACTN</name>
<proteinExistence type="predicted"/>
<dbReference type="AlphaFoldDB" id="A0AAW8F7C8"/>
<reference evidence="1" key="1">
    <citation type="submission" date="2023-07" db="EMBL/GenBank/DDBJ databases">
        <title>Comparative genomics of wheat-associated soil bacteria to identify genetic determinants of phenazine resistance.</title>
        <authorList>
            <person name="Mouncey N."/>
        </authorList>
    </citation>
    <scope>NUCLEOTIDE SEQUENCE</scope>
    <source>
        <strain evidence="1">V4I22</strain>
    </source>
</reference>
<evidence type="ECO:0000313" key="1">
    <source>
        <dbReference type="EMBL" id="MDQ0904688.1"/>
    </source>
</evidence>
<dbReference type="Proteomes" id="UP001234216">
    <property type="component" value="Unassembled WGS sequence"/>
</dbReference>
<dbReference type="RefSeq" id="WP_306972257.1">
    <property type="nucleotide sequence ID" value="NZ_JAUSZV010000004.1"/>
</dbReference>